<feature type="domain" description="Dam-replacing protein HTH" evidence="1">
    <location>
        <begin position="77"/>
        <end position="142"/>
    </location>
</feature>
<dbReference type="InterPro" id="IPR041368">
    <property type="entry name" value="DRP_C"/>
</dbReference>
<proteinExistence type="predicted"/>
<organism evidence="2 3">
    <name type="scientific">Weissella diestrammenae</name>
    <dbReference type="NCBI Taxonomy" id="1162633"/>
    <lineage>
        <taxon>Bacteria</taxon>
        <taxon>Bacillati</taxon>
        <taxon>Bacillota</taxon>
        <taxon>Bacilli</taxon>
        <taxon>Lactobacillales</taxon>
        <taxon>Lactobacillaceae</taxon>
        <taxon>Weissella</taxon>
    </lineage>
</organism>
<dbReference type="InterPro" id="IPR013325">
    <property type="entry name" value="RNA_pol_sigma_r2"/>
</dbReference>
<sequence length="250" mass="29468">MEHGASDRLKEIIWYMNGELIYGTSIHQSKINQFIEKLEYRYYGILTVYKEIDELNLSVVKDEEPVLGKLWKKEEYDWKRNLQIIIDGFVDDFSVKDLYYFSFDLGYAHPLNQNVKAKIRQILQQLRDENFIVSKSSSVYAKKSKVIEDVNSMKTKTAEIDDEYDLDKLINSSKFIKELSNIKEEPNFELNKQYISSYQENEDDIQALENVYLANQKLVWKIAKQYSYLKSPGLSIDDMFMEGILGLKKQ</sequence>
<evidence type="ECO:0000313" key="2">
    <source>
        <dbReference type="EMBL" id="QNN74688.1"/>
    </source>
</evidence>
<name>A0A7G9T3L3_9LACO</name>
<dbReference type="AlphaFoldDB" id="A0A7G9T3L3"/>
<dbReference type="Gene3D" id="1.10.1740.10">
    <property type="match status" value="1"/>
</dbReference>
<dbReference type="InterPro" id="IPR036388">
    <property type="entry name" value="WH-like_DNA-bd_sf"/>
</dbReference>
<accession>A0A7G9T3L3</accession>
<reference evidence="2 3" key="1">
    <citation type="submission" date="2020-08" db="EMBL/GenBank/DDBJ databases">
        <title>Genome sequence of Weissella diestrammenae KACC 16890T.</title>
        <authorList>
            <person name="Hyun D.-W."/>
            <person name="Bae J.-W."/>
        </authorList>
    </citation>
    <scope>NUCLEOTIDE SEQUENCE [LARGE SCALE GENOMIC DNA]</scope>
    <source>
        <strain evidence="2 3">KACC 16890</strain>
    </source>
</reference>
<dbReference type="Pfam" id="PF17726">
    <property type="entry name" value="DpnI_C"/>
    <property type="match status" value="1"/>
</dbReference>
<dbReference type="SUPFAM" id="SSF88946">
    <property type="entry name" value="Sigma2 domain of RNA polymerase sigma factors"/>
    <property type="match status" value="1"/>
</dbReference>
<evidence type="ECO:0000259" key="1">
    <source>
        <dbReference type="Pfam" id="PF17726"/>
    </source>
</evidence>
<dbReference type="EMBL" id="CP060724">
    <property type="protein sequence ID" value="QNN74688.1"/>
    <property type="molecule type" value="Genomic_DNA"/>
</dbReference>
<dbReference type="RefSeq" id="WP_187528523.1">
    <property type="nucleotide sequence ID" value="NZ_CP060724.1"/>
</dbReference>
<dbReference type="Gene3D" id="1.10.10.10">
    <property type="entry name" value="Winged helix-like DNA-binding domain superfamily/Winged helix DNA-binding domain"/>
    <property type="match status" value="1"/>
</dbReference>
<dbReference type="GO" id="GO:0003700">
    <property type="term" value="F:DNA-binding transcription factor activity"/>
    <property type="evidence" value="ECO:0007669"/>
    <property type="project" value="InterPro"/>
</dbReference>
<gene>
    <name evidence="2" type="ORF">H9L19_04485</name>
</gene>
<dbReference type="KEGG" id="wdi:H9L19_04485"/>
<protein>
    <recommendedName>
        <fullName evidence="1">Dam-replacing protein HTH domain-containing protein</fullName>
    </recommendedName>
</protein>
<keyword evidence="3" id="KW-1185">Reference proteome</keyword>
<dbReference type="GO" id="GO:0006352">
    <property type="term" value="P:DNA-templated transcription initiation"/>
    <property type="evidence" value="ECO:0007669"/>
    <property type="project" value="InterPro"/>
</dbReference>
<dbReference type="Proteomes" id="UP000515800">
    <property type="component" value="Chromosome"/>
</dbReference>
<evidence type="ECO:0000313" key="3">
    <source>
        <dbReference type="Proteomes" id="UP000515800"/>
    </source>
</evidence>